<evidence type="ECO:0000256" key="1">
    <source>
        <dbReference type="SAM" id="MobiDB-lite"/>
    </source>
</evidence>
<dbReference type="OrthoDB" id="44747at2759"/>
<keyword evidence="4" id="KW-1185">Reference proteome</keyword>
<feature type="domain" description="AB hydrolase-1" evidence="2">
    <location>
        <begin position="268"/>
        <end position="549"/>
    </location>
</feature>
<feature type="region of interest" description="Disordered" evidence="1">
    <location>
        <begin position="1"/>
        <end position="99"/>
    </location>
</feature>
<evidence type="ECO:0000259" key="2">
    <source>
        <dbReference type="Pfam" id="PF12697"/>
    </source>
</evidence>
<dbReference type="Pfam" id="PF12697">
    <property type="entry name" value="Abhydrolase_6"/>
    <property type="match status" value="1"/>
</dbReference>
<sequence length="567" mass="61321">MKLPSVGPRPAASAERKAAGRARTTTARTTTTMRKAARTTTEPDARRGRYRSQPQRLPEAGGNPLARAAGRLFSGSPLEAGEGRPDSVPASEPTLSPAALFGPSEPFLRTLPGGLRTCYRPLPLWARALTLLVPAWGAISRAALAPGSFPGPLFGWIRGAAAFLVRSLLWVAFARVALQETIFRGKVAPSRVTTGHLRENGWLPTTLSRYEPVEVDPPSGSAGSSGPRVPLGVHYLRYSNSGIDKADNREKESTGRPPLRFGAMYFQHGFGASSLSWLPVLPSLSDRLGARVALGHDAVGFGFTDRPKDPFWYTAGQSSRIARAVLAKETQGTVEPKEPVCLVGHSMGSLSVLRLALLLPEETPKLVVLSSPALGLLKRRAEPKTPPAARSILRAIGAGLAKKMLLPPSRYLLRRAIGAEGAWKKGLEAAWGDPSALKEDSDVLRYSWPSIGAGWEDGILRFVRAQALPAEDDLEDDAVLLEKVLELPSTRVLVVLGERDRVVQGSALRAFLESVEKAPRAQARFSPVVVELDRLGHNAFEEDREVFCDLLERLVEDHWDGVVADDD</sequence>
<dbReference type="AlphaFoldDB" id="A0A448ZR82"/>
<gene>
    <name evidence="3" type="ORF">PSNMU_V1.4_AUG-EV-PASAV3_0115650</name>
</gene>
<dbReference type="SUPFAM" id="SSF53474">
    <property type="entry name" value="alpha/beta-Hydrolases"/>
    <property type="match status" value="1"/>
</dbReference>
<evidence type="ECO:0000313" key="3">
    <source>
        <dbReference type="EMBL" id="VEU44548.1"/>
    </source>
</evidence>
<reference evidence="3 4" key="1">
    <citation type="submission" date="2019-01" db="EMBL/GenBank/DDBJ databases">
        <authorList>
            <person name="Ferrante I. M."/>
        </authorList>
    </citation>
    <scope>NUCLEOTIDE SEQUENCE [LARGE SCALE GENOMIC DNA]</scope>
    <source>
        <strain evidence="3 4">B856</strain>
    </source>
</reference>
<name>A0A448ZR82_9STRA</name>
<dbReference type="InterPro" id="IPR029058">
    <property type="entry name" value="AB_hydrolase_fold"/>
</dbReference>
<dbReference type="InterPro" id="IPR000073">
    <property type="entry name" value="AB_hydrolase_1"/>
</dbReference>
<proteinExistence type="predicted"/>
<dbReference type="Gene3D" id="3.40.50.1820">
    <property type="entry name" value="alpha/beta hydrolase"/>
    <property type="match status" value="1"/>
</dbReference>
<protein>
    <recommendedName>
        <fullName evidence="2">AB hydrolase-1 domain-containing protein</fullName>
    </recommendedName>
</protein>
<organism evidence="3 4">
    <name type="scientific">Pseudo-nitzschia multistriata</name>
    <dbReference type="NCBI Taxonomy" id="183589"/>
    <lineage>
        <taxon>Eukaryota</taxon>
        <taxon>Sar</taxon>
        <taxon>Stramenopiles</taxon>
        <taxon>Ochrophyta</taxon>
        <taxon>Bacillariophyta</taxon>
        <taxon>Bacillariophyceae</taxon>
        <taxon>Bacillariophycidae</taxon>
        <taxon>Bacillariales</taxon>
        <taxon>Bacillariaceae</taxon>
        <taxon>Pseudo-nitzschia</taxon>
    </lineage>
</organism>
<dbReference type="PANTHER" id="PTHR43689:SF8">
    <property type="entry name" value="ALPHA_BETA-HYDROLASES SUPERFAMILY PROTEIN"/>
    <property type="match status" value="1"/>
</dbReference>
<accession>A0A448ZR82</accession>
<dbReference type="EMBL" id="CAACVS010000648">
    <property type="protein sequence ID" value="VEU44548.1"/>
    <property type="molecule type" value="Genomic_DNA"/>
</dbReference>
<evidence type="ECO:0000313" key="4">
    <source>
        <dbReference type="Proteomes" id="UP000291116"/>
    </source>
</evidence>
<dbReference type="Proteomes" id="UP000291116">
    <property type="component" value="Unassembled WGS sequence"/>
</dbReference>
<dbReference type="PANTHER" id="PTHR43689">
    <property type="entry name" value="HYDROLASE"/>
    <property type="match status" value="1"/>
</dbReference>
<feature type="compositionally biased region" description="Low complexity" evidence="1">
    <location>
        <begin position="21"/>
        <end position="40"/>
    </location>
</feature>